<keyword evidence="2" id="KW-0560">Oxidoreductase</keyword>
<dbReference type="Pfam" id="PF00106">
    <property type="entry name" value="adh_short"/>
    <property type="match status" value="1"/>
</dbReference>
<evidence type="ECO:0000313" key="4">
    <source>
        <dbReference type="EMBL" id="SHM76169.1"/>
    </source>
</evidence>
<dbReference type="InterPro" id="IPR002347">
    <property type="entry name" value="SDR_fam"/>
</dbReference>
<dbReference type="CDD" id="cd05374">
    <property type="entry name" value="17beta-HSD-like_SDR_c"/>
    <property type="match status" value="1"/>
</dbReference>
<dbReference type="GO" id="GO:0016491">
    <property type="term" value="F:oxidoreductase activity"/>
    <property type="evidence" value="ECO:0007669"/>
    <property type="project" value="UniProtKB-KW"/>
</dbReference>
<organism evidence="4 5">
    <name type="scientific">Flavobacterium chilense</name>
    <dbReference type="NCBI Taxonomy" id="946677"/>
    <lineage>
        <taxon>Bacteria</taxon>
        <taxon>Pseudomonadati</taxon>
        <taxon>Bacteroidota</taxon>
        <taxon>Flavobacteriia</taxon>
        <taxon>Flavobacteriales</taxon>
        <taxon>Flavobacteriaceae</taxon>
        <taxon>Flavobacterium</taxon>
    </lineage>
</organism>
<dbReference type="PANTHER" id="PTHR43976">
    <property type="entry name" value="SHORT CHAIN DEHYDROGENASE"/>
    <property type="match status" value="1"/>
</dbReference>
<evidence type="ECO:0000256" key="3">
    <source>
        <dbReference type="RuleBase" id="RU000363"/>
    </source>
</evidence>
<protein>
    <submittedName>
        <fullName evidence="4">Short-chain dehydrogenase</fullName>
    </submittedName>
</protein>
<dbReference type="InterPro" id="IPR051911">
    <property type="entry name" value="SDR_oxidoreductase"/>
</dbReference>
<dbReference type="EMBL" id="FRBT01000009">
    <property type="protein sequence ID" value="SHM76169.1"/>
    <property type="molecule type" value="Genomic_DNA"/>
</dbReference>
<keyword evidence="5" id="KW-1185">Reference proteome</keyword>
<dbReference type="InterPro" id="IPR020904">
    <property type="entry name" value="Sc_DH/Rdtase_CS"/>
</dbReference>
<dbReference type="PROSITE" id="PS00061">
    <property type="entry name" value="ADH_SHORT"/>
    <property type="match status" value="1"/>
</dbReference>
<dbReference type="PRINTS" id="PR00081">
    <property type="entry name" value="GDHRDH"/>
</dbReference>
<dbReference type="Proteomes" id="UP000184028">
    <property type="component" value="Unassembled WGS sequence"/>
</dbReference>
<reference evidence="5" key="1">
    <citation type="submission" date="2016-11" db="EMBL/GenBank/DDBJ databases">
        <authorList>
            <person name="Varghese N."/>
            <person name="Submissions S."/>
        </authorList>
    </citation>
    <scope>NUCLEOTIDE SEQUENCE [LARGE SCALE GENOMIC DNA]</scope>
    <source>
        <strain evidence="5">DSM 24724</strain>
    </source>
</reference>
<dbReference type="SUPFAM" id="SSF51735">
    <property type="entry name" value="NAD(P)-binding Rossmann-fold domains"/>
    <property type="match status" value="1"/>
</dbReference>
<sequence>MSKTIFITGASSGIGQATALYFAGQGWNVVATMRHPEKQDVLKNSENMLVLKLDVEQPKTFNNVIKAVLSKFGSIDALLNNAGYGQHGLFEATTYEQIQRQFSVNLFGAMEITRALLPHFRQQQKGTIITITSGVGRVTVPLVSIYAASKFALEGFCESLSFELASQNIKVKIIEPGNISTNFEQTTKANFATDEALTDYADYLQKMEAVFKGIYSGGGSTANDVAATIFKAATDDTNVLRYVVGADLQPLIDIRNGGTDENYMNVLRSTFVPEN</sequence>
<evidence type="ECO:0000313" key="5">
    <source>
        <dbReference type="Proteomes" id="UP000184028"/>
    </source>
</evidence>
<evidence type="ECO:0000256" key="2">
    <source>
        <dbReference type="ARBA" id="ARBA00023002"/>
    </source>
</evidence>
<dbReference type="AlphaFoldDB" id="A0A1M7LDH0"/>
<dbReference type="InterPro" id="IPR036291">
    <property type="entry name" value="NAD(P)-bd_dom_sf"/>
</dbReference>
<dbReference type="OrthoDB" id="1235794at2"/>
<name>A0A1M7LDH0_9FLAO</name>
<dbReference type="STRING" id="946677.SAMN05444484_10971"/>
<evidence type="ECO:0000256" key="1">
    <source>
        <dbReference type="ARBA" id="ARBA00006484"/>
    </source>
</evidence>
<proteinExistence type="inferred from homology"/>
<dbReference type="PANTHER" id="PTHR43976:SF16">
    <property type="entry name" value="SHORT-CHAIN DEHYDROGENASE_REDUCTASE FAMILY PROTEIN"/>
    <property type="match status" value="1"/>
</dbReference>
<dbReference type="Gene3D" id="3.40.50.720">
    <property type="entry name" value="NAD(P)-binding Rossmann-like Domain"/>
    <property type="match status" value="1"/>
</dbReference>
<dbReference type="PRINTS" id="PR00080">
    <property type="entry name" value="SDRFAMILY"/>
</dbReference>
<accession>A0A1M7LDH0</accession>
<dbReference type="RefSeq" id="WP_068840561.1">
    <property type="nucleotide sequence ID" value="NZ_FRBT01000009.1"/>
</dbReference>
<comment type="similarity">
    <text evidence="1 3">Belongs to the short-chain dehydrogenases/reductases (SDR) family.</text>
</comment>
<gene>
    <name evidence="4" type="ORF">SAMN05444484_10971</name>
</gene>